<dbReference type="FunFam" id="3.30.559.10:FF:000015">
    <property type="entry name" value="Spermidine hydroxycinnamoyl transferase"/>
    <property type="match status" value="1"/>
</dbReference>
<evidence type="ECO:0000256" key="2">
    <source>
        <dbReference type="ARBA" id="ARBA00022679"/>
    </source>
</evidence>
<organism evidence="4 5">
    <name type="scientific">Dovyalis caffra</name>
    <dbReference type="NCBI Taxonomy" id="77055"/>
    <lineage>
        <taxon>Eukaryota</taxon>
        <taxon>Viridiplantae</taxon>
        <taxon>Streptophyta</taxon>
        <taxon>Embryophyta</taxon>
        <taxon>Tracheophyta</taxon>
        <taxon>Spermatophyta</taxon>
        <taxon>Magnoliopsida</taxon>
        <taxon>eudicotyledons</taxon>
        <taxon>Gunneridae</taxon>
        <taxon>Pentapetalae</taxon>
        <taxon>rosids</taxon>
        <taxon>fabids</taxon>
        <taxon>Malpighiales</taxon>
        <taxon>Salicaceae</taxon>
        <taxon>Flacourtieae</taxon>
        <taxon>Dovyalis</taxon>
    </lineage>
</organism>
<dbReference type="Gene3D" id="3.30.559.10">
    <property type="entry name" value="Chloramphenicol acetyltransferase-like domain"/>
    <property type="match status" value="2"/>
</dbReference>
<dbReference type="InterPro" id="IPR023213">
    <property type="entry name" value="CAT-like_dom_sf"/>
</dbReference>
<keyword evidence="2" id="KW-0808">Transferase</keyword>
<dbReference type="PANTHER" id="PTHR31642">
    <property type="entry name" value="TRICHOTHECENE 3-O-ACETYLTRANSFERASE"/>
    <property type="match status" value="1"/>
</dbReference>
<gene>
    <name evidence="4" type="ORF">DCAF_LOCUS6920</name>
</gene>
<dbReference type="AlphaFoldDB" id="A0AAV1R587"/>
<dbReference type="InterPro" id="IPR050317">
    <property type="entry name" value="Plant_Fungal_Acyltransferase"/>
</dbReference>
<evidence type="ECO:0000313" key="4">
    <source>
        <dbReference type="EMBL" id="CAK7329172.1"/>
    </source>
</evidence>
<evidence type="ECO:0000313" key="5">
    <source>
        <dbReference type="Proteomes" id="UP001314170"/>
    </source>
</evidence>
<dbReference type="Pfam" id="PF02458">
    <property type="entry name" value="Transferase"/>
    <property type="match status" value="1"/>
</dbReference>
<sequence>MIRPAKDSPEERLWLSNLDLVQPRLHLPTVYLYKPIDSSNFFEAQVLKEALSKVLVPFYPMAGRLGKDENGRIEINCNGEGVLFVEAETNIALSDLGEFIPVLQLQQLIPTVDYSGDISSYPLFVLQVTRFTCGGVCLGVGFLHTVGDGGGAIHLINTWSDLARGLSMTTPPFTNRTMLSARVPTNPKFHHIEYDPHPTMNSHDPTTPTQQKPSSSMANLKITLDLMNALKSKTTENNESKTKYSSFEVLTAHIWRCTCKARGLPDAQATKLCIPTDGRSRFHPPLPSNYFGNVVFHATPIALSGDLLSEPFAATAERIHQAIKRMDDEYLRSVIDYMEEVGDLKQITQGIRLYECPNLKINSWLRLPFYKADFGWGAPLLIRPAIASDGKAVMYPGPVNDGSFFLAIGLGTNHVKSFEKLFYDLDH</sequence>
<reference evidence="4 5" key="1">
    <citation type="submission" date="2024-01" db="EMBL/GenBank/DDBJ databases">
        <authorList>
            <person name="Waweru B."/>
        </authorList>
    </citation>
    <scope>NUCLEOTIDE SEQUENCE [LARGE SCALE GENOMIC DNA]</scope>
</reference>
<dbReference type="FunFam" id="3.30.559.10:FF:000008">
    <property type="entry name" value="Tryptamine hydroxycinnamoyl transferase"/>
    <property type="match status" value="1"/>
</dbReference>
<protein>
    <submittedName>
        <fullName evidence="4">Uncharacterized protein</fullName>
    </submittedName>
</protein>
<dbReference type="Proteomes" id="UP001314170">
    <property type="component" value="Unassembled WGS sequence"/>
</dbReference>
<comment type="caution">
    <text evidence="4">The sequence shown here is derived from an EMBL/GenBank/DDBJ whole genome shotgun (WGS) entry which is preliminary data.</text>
</comment>
<dbReference type="GO" id="GO:0016747">
    <property type="term" value="F:acyltransferase activity, transferring groups other than amino-acyl groups"/>
    <property type="evidence" value="ECO:0007669"/>
    <property type="project" value="TreeGrafter"/>
</dbReference>
<proteinExistence type="inferred from homology"/>
<evidence type="ECO:0000256" key="3">
    <source>
        <dbReference type="ARBA" id="ARBA00023315"/>
    </source>
</evidence>
<keyword evidence="3" id="KW-0012">Acyltransferase</keyword>
<comment type="similarity">
    <text evidence="1">Belongs to the plant acyltransferase family.</text>
</comment>
<accession>A0AAV1R587</accession>
<dbReference type="PANTHER" id="PTHR31642:SF158">
    <property type="entry name" value="N-BENZOYLTRANSFERASE PROTEIN, PUTATIVE-RELATED"/>
    <property type="match status" value="1"/>
</dbReference>
<name>A0AAV1R587_9ROSI</name>
<dbReference type="EMBL" id="CAWUPB010000913">
    <property type="protein sequence ID" value="CAK7329172.1"/>
    <property type="molecule type" value="Genomic_DNA"/>
</dbReference>
<evidence type="ECO:0000256" key="1">
    <source>
        <dbReference type="ARBA" id="ARBA00009861"/>
    </source>
</evidence>
<keyword evidence="5" id="KW-1185">Reference proteome</keyword>